<accession>A0A1D6LRK6</accession>
<proteinExistence type="predicted"/>
<dbReference type="EMBL" id="CM000782">
    <property type="protein sequence ID" value="AQK82143.1"/>
    <property type="molecule type" value="Genomic_DNA"/>
</dbReference>
<protein>
    <submittedName>
        <fullName evidence="1">Pectin lyase-like superfamily protein</fullName>
    </submittedName>
</protein>
<sequence>MDDINVEYSGTNNKTMAICTNAKGSTKGCLKELACF</sequence>
<reference evidence="1" key="1">
    <citation type="submission" date="2015-12" db="EMBL/GenBank/DDBJ databases">
        <title>Update maize B73 reference genome by single molecule sequencing technologies.</title>
        <authorList>
            <consortium name="Maize Genome Sequencing Project"/>
            <person name="Ware D."/>
        </authorList>
    </citation>
    <scope>NUCLEOTIDE SEQUENCE</scope>
    <source>
        <tissue evidence="1">Seedling</tissue>
    </source>
</reference>
<keyword evidence="1" id="KW-0456">Lyase</keyword>
<gene>
    <name evidence="1" type="ORF">ZEAMMB73_Zm00001d036824</name>
</gene>
<dbReference type="GO" id="GO:0016829">
    <property type="term" value="F:lyase activity"/>
    <property type="evidence" value="ECO:0007669"/>
    <property type="project" value="UniProtKB-KW"/>
</dbReference>
<dbReference type="AlphaFoldDB" id="A0A1D6LRK6"/>
<evidence type="ECO:0000313" key="1">
    <source>
        <dbReference type="EMBL" id="AQK82143.1"/>
    </source>
</evidence>
<name>A0A1D6LRK6_MAIZE</name>
<organism evidence="1">
    <name type="scientific">Zea mays</name>
    <name type="common">Maize</name>
    <dbReference type="NCBI Taxonomy" id="4577"/>
    <lineage>
        <taxon>Eukaryota</taxon>
        <taxon>Viridiplantae</taxon>
        <taxon>Streptophyta</taxon>
        <taxon>Embryophyta</taxon>
        <taxon>Tracheophyta</taxon>
        <taxon>Spermatophyta</taxon>
        <taxon>Magnoliopsida</taxon>
        <taxon>Liliopsida</taxon>
        <taxon>Poales</taxon>
        <taxon>Poaceae</taxon>
        <taxon>PACMAD clade</taxon>
        <taxon>Panicoideae</taxon>
        <taxon>Andropogonodae</taxon>
        <taxon>Andropogoneae</taxon>
        <taxon>Tripsacinae</taxon>
        <taxon>Zea</taxon>
    </lineage>
</organism>